<dbReference type="AlphaFoldDB" id="A0A5B9MI01"/>
<evidence type="ECO:0000256" key="2">
    <source>
        <dbReference type="SAM" id="SignalP"/>
    </source>
</evidence>
<keyword evidence="2" id="KW-0732">Signal</keyword>
<accession>A0A5B9MI01</accession>
<dbReference type="KEGG" id="smam:Mal15_45940"/>
<name>A0A5B9MI01_9BACT</name>
<feature type="region of interest" description="Disordered" evidence="1">
    <location>
        <begin position="85"/>
        <end position="133"/>
    </location>
</feature>
<proteinExistence type="predicted"/>
<evidence type="ECO:0000256" key="1">
    <source>
        <dbReference type="SAM" id="MobiDB-lite"/>
    </source>
</evidence>
<feature type="compositionally biased region" description="Low complexity" evidence="1">
    <location>
        <begin position="182"/>
        <end position="196"/>
    </location>
</feature>
<gene>
    <name evidence="3" type="ORF">Mal15_45940</name>
</gene>
<feature type="compositionally biased region" description="Polar residues" evidence="1">
    <location>
        <begin position="439"/>
        <end position="448"/>
    </location>
</feature>
<feature type="region of interest" description="Disordered" evidence="1">
    <location>
        <begin position="390"/>
        <end position="465"/>
    </location>
</feature>
<dbReference type="Proteomes" id="UP000321353">
    <property type="component" value="Chromosome"/>
</dbReference>
<feature type="compositionally biased region" description="Low complexity" evidence="1">
    <location>
        <begin position="116"/>
        <end position="130"/>
    </location>
</feature>
<reference evidence="3 4" key="1">
    <citation type="submission" date="2019-02" db="EMBL/GenBank/DDBJ databases">
        <title>Planctomycetal bacteria perform biofilm scaping via a novel small molecule.</title>
        <authorList>
            <person name="Jeske O."/>
            <person name="Boedeker C."/>
            <person name="Wiegand S."/>
            <person name="Breitling P."/>
            <person name="Kallscheuer N."/>
            <person name="Jogler M."/>
            <person name="Rohde M."/>
            <person name="Petersen J."/>
            <person name="Medema M.H."/>
            <person name="Surup F."/>
            <person name="Jogler C."/>
        </authorList>
    </citation>
    <scope>NUCLEOTIDE SEQUENCE [LARGE SCALE GENOMIC DNA]</scope>
    <source>
        <strain evidence="3 4">Mal15</strain>
    </source>
</reference>
<protein>
    <recommendedName>
        <fullName evidence="5">Secreted protein</fullName>
    </recommendedName>
</protein>
<feature type="region of interest" description="Disordered" evidence="1">
    <location>
        <begin position="182"/>
        <end position="202"/>
    </location>
</feature>
<evidence type="ECO:0000313" key="4">
    <source>
        <dbReference type="Proteomes" id="UP000321353"/>
    </source>
</evidence>
<evidence type="ECO:0008006" key="5">
    <source>
        <dbReference type="Google" id="ProtNLM"/>
    </source>
</evidence>
<dbReference type="RefSeq" id="WP_147869749.1">
    <property type="nucleotide sequence ID" value="NZ_CP036264.1"/>
</dbReference>
<feature type="signal peptide" evidence="2">
    <location>
        <begin position="1"/>
        <end position="30"/>
    </location>
</feature>
<sequence precursor="true">MSISNRRGNSVAKLAAALCVLSTGASSADAADVPQLVKTTVPVHVDSLPAMADQGDVVRSVKRAALMRHVVQTPSPLARVAVTSGSVHGRADRQGLPDQGMSVPEGTVQQTASGESSPSPIAPARSAAVPQRTHALRTGLQGNPLVADAPPQLRQFHVQPPQYVTPTRDSRFPSDGSLVISPPVSAGPPVSANSRATPPPPADDLDVALDALSVETSSAPAMIGTARGHGFGSLAIDQIGAHLDQSASADDTMNYPPLRRFATDLVMPPPSQSLKLQQPHPLHPPGTVGAFREQLGAIDASKLNEALLPTLPSPTAAKDQDLPHRDAIARSLQVLGQGPVSSPDRPAGTPAMEVAMHNTPGKRAGAKRAEAQSGGDDQNALRVDEWIAASAGHSNPSDPDQDPEDSKPSLTEKFVGWSKRLTFGRTSSQDKPVSARLPSESSGIQATPSRKRTGGILTQWLNRSR</sequence>
<organism evidence="3 4">
    <name type="scientific">Stieleria maiorica</name>
    <dbReference type="NCBI Taxonomy" id="2795974"/>
    <lineage>
        <taxon>Bacteria</taxon>
        <taxon>Pseudomonadati</taxon>
        <taxon>Planctomycetota</taxon>
        <taxon>Planctomycetia</taxon>
        <taxon>Pirellulales</taxon>
        <taxon>Pirellulaceae</taxon>
        <taxon>Stieleria</taxon>
    </lineage>
</organism>
<keyword evidence="4" id="KW-1185">Reference proteome</keyword>
<feature type="region of interest" description="Disordered" evidence="1">
    <location>
        <begin position="334"/>
        <end position="353"/>
    </location>
</feature>
<feature type="chain" id="PRO_5023079646" description="Secreted protein" evidence="2">
    <location>
        <begin position="31"/>
        <end position="465"/>
    </location>
</feature>
<feature type="region of interest" description="Disordered" evidence="1">
    <location>
        <begin position="360"/>
        <end position="379"/>
    </location>
</feature>
<evidence type="ECO:0000313" key="3">
    <source>
        <dbReference type="EMBL" id="QEG00524.1"/>
    </source>
</evidence>
<dbReference type="EMBL" id="CP036264">
    <property type="protein sequence ID" value="QEG00524.1"/>
    <property type="molecule type" value="Genomic_DNA"/>
</dbReference>